<dbReference type="AlphaFoldDB" id="A0A917VYW3"/>
<keyword evidence="3" id="KW-0963">Cytoplasm</keyword>
<dbReference type="Pfam" id="PF14011">
    <property type="entry name" value="ESX-1_EspG"/>
    <property type="match status" value="1"/>
</dbReference>
<organism evidence="5 6">
    <name type="scientific">Nocardia jinanensis</name>
    <dbReference type="NCBI Taxonomy" id="382504"/>
    <lineage>
        <taxon>Bacteria</taxon>
        <taxon>Bacillati</taxon>
        <taxon>Actinomycetota</taxon>
        <taxon>Actinomycetes</taxon>
        <taxon>Mycobacteriales</taxon>
        <taxon>Nocardiaceae</taxon>
        <taxon>Nocardia</taxon>
    </lineage>
</organism>
<gene>
    <name evidence="5" type="ORF">GCM10011588_64240</name>
</gene>
<evidence type="ECO:0000313" key="5">
    <source>
        <dbReference type="EMBL" id="GGL40637.1"/>
    </source>
</evidence>
<reference evidence="5" key="2">
    <citation type="submission" date="2020-09" db="EMBL/GenBank/DDBJ databases">
        <authorList>
            <person name="Sun Q."/>
            <person name="Zhou Y."/>
        </authorList>
    </citation>
    <scope>NUCLEOTIDE SEQUENCE</scope>
    <source>
        <strain evidence="5">CGMCC 4.3508</strain>
    </source>
</reference>
<keyword evidence="4" id="KW-0143">Chaperone</keyword>
<proteinExistence type="inferred from homology"/>
<dbReference type="EMBL" id="BMMH01000026">
    <property type="protein sequence ID" value="GGL40637.1"/>
    <property type="molecule type" value="Genomic_DNA"/>
</dbReference>
<protein>
    <recommendedName>
        <fullName evidence="7">ESX secretion-associated protein EspG</fullName>
    </recommendedName>
</protein>
<accession>A0A917VYW3</accession>
<dbReference type="InterPro" id="IPR025734">
    <property type="entry name" value="EspG"/>
</dbReference>
<evidence type="ECO:0000313" key="6">
    <source>
        <dbReference type="Proteomes" id="UP000638263"/>
    </source>
</evidence>
<name>A0A917VYW3_9NOCA</name>
<evidence type="ECO:0008006" key="7">
    <source>
        <dbReference type="Google" id="ProtNLM"/>
    </source>
</evidence>
<reference evidence="5" key="1">
    <citation type="journal article" date="2014" name="Int. J. Syst. Evol. Microbiol.">
        <title>Complete genome sequence of Corynebacterium casei LMG S-19264T (=DSM 44701T), isolated from a smear-ripened cheese.</title>
        <authorList>
            <consortium name="US DOE Joint Genome Institute (JGI-PGF)"/>
            <person name="Walter F."/>
            <person name="Albersmeier A."/>
            <person name="Kalinowski J."/>
            <person name="Ruckert C."/>
        </authorList>
    </citation>
    <scope>NUCLEOTIDE SEQUENCE</scope>
    <source>
        <strain evidence="5">CGMCC 4.3508</strain>
    </source>
</reference>
<keyword evidence="6" id="KW-1185">Reference proteome</keyword>
<sequence>MTEYTPVGTASAEVESGDPVSVDLNVDAALVLKDMVGIDTYPLVLSITPNIYRISDRDRVRAVVAAQLTADGIISDGEVDPVVAGWLRCLDRPDTELVIRVLDNGRGGETPTMLRVSLVRRGEHHVLAVRCDDEIVIQSVFHQGRQLDTLTAVLESILGDYPVLDFEPFTRAETDPEEPPQDADGVRAGLRELGASPRTANVLTRALGEIVRQAEVLMIEHRDGGPETPDFTICMNVLDTFSGRFVITPSVTLDGRTRSTFRPGDHAALQSGINTLAELLPGRSWFDTARTG</sequence>
<evidence type="ECO:0000256" key="2">
    <source>
        <dbReference type="ARBA" id="ARBA00006411"/>
    </source>
</evidence>
<dbReference type="Proteomes" id="UP000638263">
    <property type="component" value="Unassembled WGS sequence"/>
</dbReference>
<comment type="subcellular location">
    <subcellularLocation>
        <location evidence="1">Cytoplasm</location>
    </subcellularLocation>
</comment>
<comment type="caution">
    <text evidence="5">The sequence shown here is derived from an EMBL/GenBank/DDBJ whole genome shotgun (WGS) entry which is preliminary data.</text>
</comment>
<evidence type="ECO:0000256" key="1">
    <source>
        <dbReference type="ARBA" id="ARBA00004496"/>
    </source>
</evidence>
<evidence type="ECO:0000256" key="4">
    <source>
        <dbReference type="ARBA" id="ARBA00023186"/>
    </source>
</evidence>
<evidence type="ECO:0000256" key="3">
    <source>
        <dbReference type="ARBA" id="ARBA00022490"/>
    </source>
</evidence>
<comment type="similarity">
    <text evidence="2">Belongs to the EspG family.</text>
</comment>